<evidence type="ECO:0000313" key="2">
    <source>
        <dbReference type="EMBL" id="RED84063.1"/>
    </source>
</evidence>
<evidence type="ECO:0000313" key="3">
    <source>
        <dbReference type="Proteomes" id="UP000256977"/>
    </source>
</evidence>
<accession>A0A3D9KCP5</accession>
<dbReference type="EMBL" id="QRDZ01000007">
    <property type="protein sequence ID" value="RED84063.1"/>
    <property type="molecule type" value="Genomic_DNA"/>
</dbReference>
<organism evidence="2 3">
    <name type="scientific">Cohnella phaseoli</name>
    <dbReference type="NCBI Taxonomy" id="456490"/>
    <lineage>
        <taxon>Bacteria</taxon>
        <taxon>Bacillati</taxon>
        <taxon>Bacillota</taxon>
        <taxon>Bacilli</taxon>
        <taxon>Bacillales</taxon>
        <taxon>Paenibacillaceae</taxon>
        <taxon>Cohnella</taxon>
    </lineage>
</organism>
<keyword evidence="3" id="KW-1185">Reference proteome</keyword>
<dbReference type="Proteomes" id="UP000256977">
    <property type="component" value="Unassembled WGS sequence"/>
</dbReference>
<gene>
    <name evidence="2" type="ORF">DFP98_107171</name>
</gene>
<protein>
    <submittedName>
        <fullName evidence="2">Uncharacterized protein</fullName>
    </submittedName>
</protein>
<sequence length="94" mass="10175">MRLNGGAGSAGNGLVRAGREEFGERARDEIRGGSGECKVRSVGEKFGEGQEMRLKGGVGERRRGIGVGRSSERGQEMRLRRGQVRISGICRSLR</sequence>
<feature type="compositionally biased region" description="Basic and acidic residues" evidence="1">
    <location>
        <begin position="48"/>
        <end position="63"/>
    </location>
</feature>
<name>A0A3D9KCP5_9BACL</name>
<dbReference type="AlphaFoldDB" id="A0A3D9KCP5"/>
<feature type="region of interest" description="Disordered" evidence="1">
    <location>
        <begin position="48"/>
        <end position="78"/>
    </location>
</feature>
<proteinExistence type="predicted"/>
<evidence type="ECO:0000256" key="1">
    <source>
        <dbReference type="SAM" id="MobiDB-lite"/>
    </source>
</evidence>
<comment type="caution">
    <text evidence="2">The sequence shown here is derived from an EMBL/GenBank/DDBJ whole genome shotgun (WGS) entry which is preliminary data.</text>
</comment>
<reference evidence="2 3" key="1">
    <citation type="submission" date="2018-07" db="EMBL/GenBank/DDBJ databases">
        <title>Genomic Encyclopedia of Type Strains, Phase III (KMG-III): the genomes of soil and plant-associated and newly described type strains.</title>
        <authorList>
            <person name="Whitman W."/>
        </authorList>
    </citation>
    <scope>NUCLEOTIDE SEQUENCE [LARGE SCALE GENOMIC DNA]</scope>
    <source>
        <strain evidence="2 3">CECT 7287</strain>
    </source>
</reference>